<protein>
    <submittedName>
        <fullName evidence="2">Uncharacterized protein</fullName>
    </submittedName>
</protein>
<proteinExistence type="predicted"/>
<comment type="caution">
    <text evidence="2">The sequence shown here is derived from an EMBL/GenBank/DDBJ whole genome shotgun (WGS) entry which is preliminary data.</text>
</comment>
<feature type="compositionally biased region" description="Basic and acidic residues" evidence="1">
    <location>
        <begin position="15"/>
        <end position="39"/>
    </location>
</feature>
<dbReference type="AlphaFoldDB" id="J3JFE1"/>
<name>J3JFE1_9EURY</name>
<dbReference type="Proteomes" id="UP000007813">
    <property type="component" value="Unassembled WGS sequence"/>
</dbReference>
<evidence type="ECO:0000256" key="1">
    <source>
        <dbReference type="SAM" id="MobiDB-lite"/>
    </source>
</evidence>
<gene>
    <name evidence="2" type="ORF">HSB1_25770</name>
</gene>
<feature type="region of interest" description="Disordered" evidence="1">
    <location>
        <begin position="1"/>
        <end position="39"/>
    </location>
</feature>
<feature type="compositionally biased region" description="Low complexity" evidence="1">
    <location>
        <begin position="1"/>
        <end position="13"/>
    </location>
</feature>
<dbReference type="EMBL" id="ALJD01000006">
    <property type="protein sequence ID" value="EJN59156.1"/>
    <property type="molecule type" value="Genomic_DNA"/>
</dbReference>
<sequence>MVSRDSSSSSTTRNRGRERDEKEMGTRRPMRRDGHRGVS</sequence>
<organism evidence="2 3">
    <name type="scientific">Halogranum salarium B-1</name>
    <dbReference type="NCBI Taxonomy" id="1210908"/>
    <lineage>
        <taxon>Archaea</taxon>
        <taxon>Methanobacteriati</taxon>
        <taxon>Methanobacteriota</taxon>
        <taxon>Stenosarchaea group</taxon>
        <taxon>Halobacteria</taxon>
        <taxon>Halobacteriales</taxon>
        <taxon>Haloferacaceae</taxon>
    </lineage>
</organism>
<evidence type="ECO:0000313" key="2">
    <source>
        <dbReference type="EMBL" id="EJN59156.1"/>
    </source>
</evidence>
<evidence type="ECO:0000313" key="3">
    <source>
        <dbReference type="Proteomes" id="UP000007813"/>
    </source>
</evidence>
<accession>J3JFE1</accession>
<reference evidence="2 3" key="1">
    <citation type="journal article" date="2012" name="J. Bacteriol.">
        <title>Draft Genome Sequence of the Extremely Halophilic Archaeon Halogranum salarium B-1T.</title>
        <authorList>
            <person name="Kim K.K."/>
            <person name="Lee K.C."/>
            <person name="Lee J.S."/>
        </authorList>
    </citation>
    <scope>NUCLEOTIDE SEQUENCE [LARGE SCALE GENOMIC DNA]</scope>
    <source>
        <strain evidence="2 3">B-1</strain>
    </source>
</reference>